<name>A0ABW3Y0A7_9FLAO</name>
<evidence type="ECO:0000313" key="2">
    <source>
        <dbReference type="Proteomes" id="UP001597201"/>
    </source>
</evidence>
<organism evidence="1 2">
    <name type="scientific">Namhaeicola litoreus</name>
    <dbReference type="NCBI Taxonomy" id="1052145"/>
    <lineage>
        <taxon>Bacteria</taxon>
        <taxon>Pseudomonadati</taxon>
        <taxon>Bacteroidota</taxon>
        <taxon>Flavobacteriia</taxon>
        <taxon>Flavobacteriales</taxon>
        <taxon>Flavobacteriaceae</taxon>
        <taxon>Namhaeicola</taxon>
    </lineage>
</organism>
<dbReference type="RefSeq" id="WP_377176342.1">
    <property type="nucleotide sequence ID" value="NZ_JBHTMY010000002.1"/>
</dbReference>
<dbReference type="Proteomes" id="UP001597201">
    <property type="component" value="Unassembled WGS sequence"/>
</dbReference>
<keyword evidence="2" id="KW-1185">Reference proteome</keyword>
<evidence type="ECO:0000313" key="1">
    <source>
        <dbReference type="EMBL" id="MFD1314591.1"/>
    </source>
</evidence>
<reference evidence="2" key="1">
    <citation type="journal article" date="2019" name="Int. J. Syst. Evol. Microbiol.">
        <title>The Global Catalogue of Microorganisms (GCM) 10K type strain sequencing project: providing services to taxonomists for standard genome sequencing and annotation.</title>
        <authorList>
            <consortium name="The Broad Institute Genomics Platform"/>
            <consortium name="The Broad Institute Genome Sequencing Center for Infectious Disease"/>
            <person name="Wu L."/>
            <person name="Ma J."/>
        </authorList>
    </citation>
    <scope>NUCLEOTIDE SEQUENCE [LARGE SCALE GENOMIC DNA]</scope>
    <source>
        <strain evidence="2">CCUG 61485</strain>
    </source>
</reference>
<protein>
    <submittedName>
        <fullName evidence="1">DUF4837 family protein</fullName>
    </submittedName>
</protein>
<sequence>MSKIYSLVLVIFLFISCNSKNDSITLVESTGRINNLLVVMNNEDWDGRLGDSVRAILAKPLVGLPQEEAPFSVNQVDPGAFSSLFKRSRNVLYIDYAEKENYYTTFNVYSSPQTILTILGTDINNILSKIEKYKYEMISVFKKQDLALYQSKITKDHWKAENIQTMENLGFSIKIPTTYNVVEDDGSFLWYRYSFAKGMLNIIAYSFPIKDRSEFNPLNIIKKRDSIGKTHIPGQFENTYMKTEPLYNPTATKMKLDNKEAYEIRGLWIVKNDFMGGPFVNYAILDEAQNRVLVLEGFSYSPATKKRDFVFEMEAILKTIQIE</sequence>
<dbReference type="EMBL" id="JBHTMY010000002">
    <property type="protein sequence ID" value="MFD1314591.1"/>
    <property type="molecule type" value="Genomic_DNA"/>
</dbReference>
<dbReference type="InterPro" id="IPR032286">
    <property type="entry name" value="DUF4837"/>
</dbReference>
<dbReference type="Pfam" id="PF16125">
    <property type="entry name" value="DUF4837"/>
    <property type="match status" value="1"/>
</dbReference>
<comment type="caution">
    <text evidence="1">The sequence shown here is derived from an EMBL/GenBank/DDBJ whole genome shotgun (WGS) entry which is preliminary data.</text>
</comment>
<gene>
    <name evidence="1" type="ORF">ACFQ39_03100</name>
</gene>
<accession>A0ABW3Y0A7</accession>
<proteinExistence type="predicted"/>
<dbReference type="PROSITE" id="PS51257">
    <property type="entry name" value="PROKAR_LIPOPROTEIN"/>
    <property type="match status" value="1"/>
</dbReference>